<dbReference type="Proteomes" id="UP001596024">
    <property type="component" value="Unassembled WGS sequence"/>
</dbReference>
<comment type="caution">
    <text evidence="2">The sequence shown here is derived from an EMBL/GenBank/DDBJ whole genome shotgun (WGS) entry which is preliminary data.</text>
</comment>
<dbReference type="EMBL" id="JBHSGQ010000004">
    <property type="protein sequence ID" value="MFC4725535.1"/>
    <property type="molecule type" value="Genomic_DNA"/>
</dbReference>
<sequence length="43" mass="4660">MDTRIIPAPPDESAAQGLTNAPHRHHRHMSGVFHPKAYGAEAS</sequence>
<reference evidence="3" key="1">
    <citation type="journal article" date="2019" name="Int. J. Syst. Evol. Microbiol.">
        <title>The Global Catalogue of Microorganisms (GCM) 10K type strain sequencing project: providing services to taxonomists for standard genome sequencing and annotation.</title>
        <authorList>
            <consortium name="The Broad Institute Genomics Platform"/>
            <consortium name="The Broad Institute Genome Sequencing Center for Infectious Disease"/>
            <person name="Wu L."/>
            <person name="Ma J."/>
        </authorList>
    </citation>
    <scope>NUCLEOTIDE SEQUENCE [LARGE SCALE GENOMIC DNA]</scope>
    <source>
        <strain evidence="3">CCUG 62981</strain>
    </source>
</reference>
<name>A0ABV9ND10_9PROT</name>
<gene>
    <name evidence="2" type="ORF">ACFPB0_09565</name>
</gene>
<accession>A0ABV9ND10</accession>
<evidence type="ECO:0000313" key="3">
    <source>
        <dbReference type="Proteomes" id="UP001596024"/>
    </source>
</evidence>
<proteinExistence type="predicted"/>
<feature type="region of interest" description="Disordered" evidence="1">
    <location>
        <begin position="1"/>
        <end position="43"/>
    </location>
</feature>
<organism evidence="2 3">
    <name type="scientific">Glycocaulis abyssi</name>
    <dbReference type="NCBI Taxonomy" id="1433403"/>
    <lineage>
        <taxon>Bacteria</taxon>
        <taxon>Pseudomonadati</taxon>
        <taxon>Pseudomonadota</taxon>
        <taxon>Alphaproteobacteria</taxon>
        <taxon>Maricaulales</taxon>
        <taxon>Maricaulaceae</taxon>
        <taxon>Glycocaulis</taxon>
    </lineage>
</organism>
<dbReference type="RefSeq" id="WP_371395114.1">
    <property type="nucleotide sequence ID" value="NZ_CP163421.1"/>
</dbReference>
<evidence type="ECO:0000313" key="2">
    <source>
        <dbReference type="EMBL" id="MFC4725535.1"/>
    </source>
</evidence>
<keyword evidence="3" id="KW-1185">Reference proteome</keyword>
<protein>
    <submittedName>
        <fullName evidence="2">Uncharacterized protein</fullName>
    </submittedName>
</protein>
<evidence type="ECO:0000256" key="1">
    <source>
        <dbReference type="SAM" id="MobiDB-lite"/>
    </source>
</evidence>